<dbReference type="InterPro" id="IPR012334">
    <property type="entry name" value="Pectin_lyas_fold"/>
</dbReference>
<evidence type="ECO:0000256" key="3">
    <source>
        <dbReference type="ARBA" id="ARBA00022512"/>
    </source>
</evidence>
<dbReference type="KEGG" id="cmax:111471795"/>
<evidence type="ECO:0000256" key="1">
    <source>
        <dbReference type="ARBA" id="ARBA00004191"/>
    </source>
</evidence>
<evidence type="ECO:0000313" key="10">
    <source>
        <dbReference type="RefSeq" id="XP_022973230.1"/>
    </source>
</evidence>
<evidence type="ECO:0000313" key="9">
    <source>
        <dbReference type="Proteomes" id="UP000504608"/>
    </source>
</evidence>
<dbReference type="GO" id="GO:0071555">
    <property type="term" value="P:cell wall organization"/>
    <property type="evidence" value="ECO:0007669"/>
    <property type="project" value="UniProtKB-KW"/>
</dbReference>
<dbReference type="Proteomes" id="UP000504608">
    <property type="component" value="Unplaced"/>
</dbReference>
<dbReference type="SUPFAM" id="SSF51126">
    <property type="entry name" value="Pectin lyase-like"/>
    <property type="match status" value="1"/>
</dbReference>
<comment type="subcellular location">
    <subcellularLocation>
        <location evidence="1">Secreted</location>
        <location evidence="1">Cell wall</location>
    </subcellularLocation>
</comment>
<reference evidence="10" key="1">
    <citation type="submission" date="2025-08" db="UniProtKB">
        <authorList>
            <consortium name="RefSeq"/>
        </authorList>
    </citation>
    <scope>IDENTIFICATION</scope>
    <source>
        <tissue evidence="10">Young leaves</tissue>
    </source>
</reference>
<proteinExistence type="inferred from homology"/>
<evidence type="ECO:0000256" key="6">
    <source>
        <dbReference type="ARBA" id="ARBA00023295"/>
    </source>
</evidence>
<dbReference type="GO" id="GO:0004650">
    <property type="term" value="F:polygalacturonase activity"/>
    <property type="evidence" value="ECO:0007669"/>
    <property type="project" value="InterPro"/>
</dbReference>
<organism evidence="9 10">
    <name type="scientific">Cucurbita maxima</name>
    <name type="common">Pumpkin</name>
    <name type="synonym">Winter squash</name>
    <dbReference type="NCBI Taxonomy" id="3661"/>
    <lineage>
        <taxon>Eukaryota</taxon>
        <taxon>Viridiplantae</taxon>
        <taxon>Streptophyta</taxon>
        <taxon>Embryophyta</taxon>
        <taxon>Tracheophyta</taxon>
        <taxon>Spermatophyta</taxon>
        <taxon>Magnoliopsida</taxon>
        <taxon>eudicotyledons</taxon>
        <taxon>Gunneridae</taxon>
        <taxon>Pentapetalae</taxon>
        <taxon>rosids</taxon>
        <taxon>fabids</taxon>
        <taxon>Cucurbitales</taxon>
        <taxon>Cucurbitaceae</taxon>
        <taxon>Cucurbiteae</taxon>
        <taxon>Cucurbita</taxon>
    </lineage>
</organism>
<dbReference type="RefSeq" id="XP_022973230.1">
    <property type="nucleotide sequence ID" value="XM_023117462.1"/>
</dbReference>
<keyword evidence="4" id="KW-0964">Secreted</keyword>
<evidence type="ECO:0000256" key="4">
    <source>
        <dbReference type="ARBA" id="ARBA00022525"/>
    </source>
</evidence>
<dbReference type="GO" id="GO:0005975">
    <property type="term" value="P:carbohydrate metabolic process"/>
    <property type="evidence" value="ECO:0007669"/>
    <property type="project" value="InterPro"/>
</dbReference>
<keyword evidence="5 8" id="KW-0378">Hydrolase</keyword>
<evidence type="ECO:0000256" key="7">
    <source>
        <dbReference type="ARBA" id="ARBA00023316"/>
    </source>
</evidence>
<keyword evidence="7" id="KW-0961">Cell wall biogenesis/degradation</keyword>
<keyword evidence="3" id="KW-0134">Cell wall</keyword>
<dbReference type="OrthoDB" id="187139at2759"/>
<dbReference type="InterPro" id="IPR011050">
    <property type="entry name" value="Pectin_lyase_fold/virulence"/>
</dbReference>
<evidence type="ECO:0000256" key="2">
    <source>
        <dbReference type="ARBA" id="ARBA00008834"/>
    </source>
</evidence>
<protein>
    <submittedName>
        <fullName evidence="10">Polygalacturonase-like</fullName>
    </submittedName>
</protein>
<evidence type="ECO:0000256" key="8">
    <source>
        <dbReference type="RuleBase" id="RU361169"/>
    </source>
</evidence>
<gene>
    <name evidence="10" type="primary">LOC111471795</name>
</gene>
<dbReference type="PANTHER" id="PTHR31375">
    <property type="match status" value="1"/>
</dbReference>
<name>A0A6J1IAU5_CUCMA</name>
<keyword evidence="6 8" id="KW-0326">Glycosidase</keyword>
<dbReference type="Pfam" id="PF00295">
    <property type="entry name" value="Glyco_hydro_28"/>
    <property type="match status" value="2"/>
</dbReference>
<keyword evidence="9" id="KW-1185">Reference proteome</keyword>
<dbReference type="Gene3D" id="2.160.20.10">
    <property type="entry name" value="Single-stranded right-handed beta-helix, Pectin lyase-like"/>
    <property type="match status" value="1"/>
</dbReference>
<comment type="similarity">
    <text evidence="2 8">Belongs to the glycosyl hydrolase 28 family.</text>
</comment>
<accession>A0A6J1IAU5</accession>
<dbReference type="GeneID" id="111471795"/>
<dbReference type="AlphaFoldDB" id="A0A6J1IAU5"/>
<sequence>MTRVNVSAACDSPNTDGIHVQQPSNVTIINSSISNGDDCISIGPGTSNLWMESITCGPGHRISIGRLGMQAEEDGVHNVAVKSSTFTETQNGVSGVKVREVAYEDIKGTSATEIAINFDCSPTNHCTGLSLKDINLTYKNHTAKVSCKNVEGTTSGVVEPSGCLA</sequence>
<dbReference type="InterPro" id="IPR000743">
    <property type="entry name" value="Glyco_hydro_28"/>
</dbReference>
<evidence type="ECO:0000256" key="5">
    <source>
        <dbReference type="ARBA" id="ARBA00022801"/>
    </source>
</evidence>